<comment type="caution">
    <text evidence="1">The sequence shown here is derived from an EMBL/GenBank/DDBJ whole genome shotgun (WGS) entry which is preliminary data.</text>
</comment>
<proteinExistence type="predicted"/>
<accession>A0ACC0WS88</accession>
<dbReference type="EMBL" id="CM047580">
    <property type="protein sequence ID" value="KAI9921467.1"/>
    <property type="molecule type" value="Genomic_DNA"/>
</dbReference>
<dbReference type="Proteomes" id="UP001163321">
    <property type="component" value="Chromosome 1"/>
</dbReference>
<sequence length="90" mass="10102">MTKLDAETLRNIVVVPLLGDGQQYKENLWHRLGFCSMEGAPLLQNDTGAKEAPNFFVSSDDRKRVKLQIGPIEDTAPKYSLWPTNVSLNI</sequence>
<protein>
    <submittedName>
        <fullName evidence="1">Uncharacterized protein</fullName>
    </submittedName>
</protein>
<gene>
    <name evidence="1" type="ORF">PsorP6_002702</name>
</gene>
<reference evidence="1 2" key="1">
    <citation type="journal article" date="2022" name="bioRxiv">
        <title>The genome of the oomycete Peronosclerospora sorghi, a cosmopolitan pathogen of maize and sorghum, is inflated with dispersed pseudogenes.</title>
        <authorList>
            <person name="Fletcher K."/>
            <person name="Martin F."/>
            <person name="Isakeit T."/>
            <person name="Cavanaugh K."/>
            <person name="Magill C."/>
            <person name="Michelmore R."/>
        </authorList>
    </citation>
    <scope>NUCLEOTIDE SEQUENCE [LARGE SCALE GENOMIC DNA]</scope>
    <source>
        <strain evidence="1">P6</strain>
    </source>
</reference>
<organism evidence="1 2">
    <name type="scientific">Peronosclerospora sorghi</name>
    <dbReference type="NCBI Taxonomy" id="230839"/>
    <lineage>
        <taxon>Eukaryota</taxon>
        <taxon>Sar</taxon>
        <taxon>Stramenopiles</taxon>
        <taxon>Oomycota</taxon>
        <taxon>Peronosporomycetes</taxon>
        <taxon>Peronosporales</taxon>
        <taxon>Peronosporaceae</taxon>
        <taxon>Peronosclerospora</taxon>
    </lineage>
</organism>
<name>A0ACC0WS88_9STRA</name>
<evidence type="ECO:0000313" key="1">
    <source>
        <dbReference type="EMBL" id="KAI9921467.1"/>
    </source>
</evidence>
<evidence type="ECO:0000313" key="2">
    <source>
        <dbReference type="Proteomes" id="UP001163321"/>
    </source>
</evidence>
<keyword evidence="2" id="KW-1185">Reference proteome</keyword>